<evidence type="ECO:0000313" key="8">
    <source>
        <dbReference type="EMBL" id="GFR51275.1"/>
    </source>
</evidence>
<evidence type="ECO:0000256" key="5">
    <source>
        <dbReference type="ARBA" id="ARBA00023136"/>
    </source>
</evidence>
<dbReference type="PROSITE" id="PS00218">
    <property type="entry name" value="AMINO_ACID_PERMEASE_1"/>
    <property type="match status" value="1"/>
</dbReference>
<feature type="transmembrane region" description="Helical" evidence="7">
    <location>
        <begin position="130"/>
        <end position="155"/>
    </location>
</feature>
<name>A0AAD3HSS7_9CHLO</name>
<feature type="transmembrane region" description="Helical" evidence="7">
    <location>
        <begin position="395"/>
        <end position="413"/>
    </location>
</feature>
<protein>
    <submittedName>
        <fullName evidence="8">Uncharacterized protein</fullName>
    </submittedName>
</protein>
<evidence type="ECO:0000256" key="3">
    <source>
        <dbReference type="ARBA" id="ARBA00022692"/>
    </source>
</evidence>
<feature type="transmembrane region" description="Helical" evidence="7">
    <location>
        <begin position="175"/>
        <end position="194"/>
    </location>
</feature>
<feature type="region of interest" description="Disordered" evidence="6">
    <location>
        <begin position="828"/>
        <end position="901"/>
    </location>
</feature>
<keyword evidence="3 7" id="KW-0812">Transmembrane</keyword>
<dbReference type="GO" id="GO:0022857">
    <property type="term" value="F:transmembrane transporter activity"/>
    <property type="evidence" value="ECO:0007669"/>
    <property type="project" value="InterPro"/>
</dbReference>
<keyword evidence="4 7" id="KW-1133">Transmembrane helix</keyword>
<dbReference type="EMBL" id="BMAR01000048">
    <property type="protein sequence ID" value="GFR51275.1"/>
    <property type="molecule type" value="Genomic_DNA"/>
</dbReference>
<feature type="transmembrane region" description="Helical" evidence="7">
    <location>
        <begin position="245"/>
        <end position="266"/>
    </location>
</feature>
<feature type="region of interest" description="Disordered" evidence="6">
    <location>
        <begin position="688"/>
        <end position="724"/>
    </location>
</feature>
<dbReference type="GO" id="GO:0016020">
    <property type="term" value="C:membrane"/>
    <property type="evidence" value="ECO:0007669"/>
    <property type="project" value="UniProtKB-SubCell"/>
</dbReference>
<dbReference type="PANTHER" id="PTHR45649:SF26">
    <property type="entry name" value="OS04G0435100 PROTEIN"/>
    <property type="match status" value="1"/>
</dbReference>
<evidence type="ECO:0000313" key="9">
    <source>
        <dbReference type="Proteomes" id="UP001054857"/>
    </source>
</evidence>
<feature type="transmembrane region" description="Helical" evidence="7">
    <location>
        <begin position="206"/>
        <end position="225"/>
    </location>
</feature>
<dbReference type="GO" id="GO:0006865">
    <property type="term" value="P:amino acid transport"/>
    <property type="evidence" value="ECO:0007669"/>
    <property type="project" value="InterPro"/>
</dbReference>
<feature type="transmembrane region" description="Helical" evidence="7">
    <location>
        <begin position="419"/>
        <end position="441"/>
    </location>
</feature>
<feature type="region of interest" description="Disordered" evidence="6">
    <location>
        <begin position="929"/>
        <end position="949"/>
    </location>
</feature>
<sequence length="1141" mass="117183">MEKAGGKAAIHRASTPMHHVPPPRRRGRPNTDTVKLLMLGYKQELEREFTLFNSFGSGFTLLSSLTSLSGTYGIGITYGGPVVMIWGWLVVTLFATSVGLSMAELASAYPTSGALYYWSYKLAPPRLRNLACWMTAWILTLGQAALSASAFYTFVHLLATAVEVQYGVNLSQAQVFGILVGVSVTTGLLNCGTARLTAFMVTLGTMWHIVALIAFCVCVLVVAPARQPAKYMFTSWQAQPEVTGISGPVYTTLVGLLMSQSCYIGYDGAAHLAEETFHAETNVPRAILHTCVGMGVAGFAFLLTMISVKLDVATLLDPGNETHGTNVVLQILIEIAKSYGYKNSGVALFSIPIVAAFFCSYQSIANNSRMLYAFARDDGVPLANYAKRVHPRTKAPVYAVLYMVLLSGLLATPMCFNAYVFPAILSFAVAGCYLAYALPVICKLSTGRRFFLPGPFFLGPRLSYINNIVSSVWVLAMTVTFCLPQFYPVTLINLNWSAPILGVALVSFLGWYYLPRYGARHWFIGPRANLGQFKDELPSERARKAVEKEAAEAAAAVAADKSARAASQAAALFNRVANGTCGGSIPTVNSLERSAHAGGSTLGGGTAAATTGARRSSIKSLILSSSGGVGGGLTRGRSVKSFTAGYGGGGPSISRILAAPAAASAANRPSQEPLMVLLSGLQIEQHAGGLHGEGLEPPELGRPETLEGYAPEEDGGDVGGSGSSSPLGCYSPVKAAIAAAAAAAADHAAAAAAAAAAQQQQVFAFPAAGSGNSGSGGCGATAHLKQPGCMGSSNNRAATARRHSAIDLLSSSDISGFMAPGRAYITPRRPSKETLLASKGKATRDEVAAGGLGTGARGSGRDGSSIGAPGHPVSSTATATSASGGYPHPHHHPPGGERHSWGSREVLHAAAPRAPLLLPVTRKSVEAAAAAAARQQQQQQQPRQLARPSRQLLLQQQQLHPSLLLTRMVSRVTEVSEGGFGGDVCHMQGSVTTASSAAHSSVGGGGGSCGAGGSGVNLSSRARLRWASVSVMVTPAAGAGGGGGVAAWAAAAGSGAAAAAAAPAVVLASLPNVAVTTAAIVMGRDGVEDEGGGGDGVTGAAHASAASTVSAAAAAAVNEGSRFPYANEASPYNVSNRNFAG</sequence>
<organism evidence="8 9">
    <name type="scientific">Astrephomene gubernaculifera</name>
    <dbReference type="NCBI Taxonomy" id="47775"/>
    <lineage>
        <taxon>Eukaryota</taxon>
        <taxon>Viridiplantae</taxon>
        <taxon>Chlorophyta</taxon>
        <taxon>core chlorophytes</taxon>
        <taxon>Chlorophyceae</taxon>
        <taxon>CS clade</taxon>
        <taxon>Chlamydomonadales</taxon>
        <taxon>Astrephomenaceae</taxon>
        <taxon>Astrephomene</taxon>
    </lineage>
</organism>
<dbReference type="Gene3D" id="1.20.1740.10">
    <property type="entry name" value="Amino acid/polyamine transporter I"/>
    <property type="match status" value="1"/>
</dbReference>
<dbReference type="PANTHER" id="PTHR45649">
    <property type="entry name" value="AMINO-ACID PERMEASE BAT1"/>
    <property type="match status" value="1"/>
</dbReference>
<evidence type="ECO:0000256" key="2">
    <source>
        <dbReference type="ARBA" id="ARBA00022448"/>
    </source>
</evidence>
<keyword evidence="2" id="KW-0813">Transport</keyword>
<dbReference type="Pfam" id="PF13520">
    <property type="entry name" value="AA_permease_2"/>
    <property type="match status" value="1"/>
</dbReference>
<dbReference type="InterPro" id="IPR002293">
    <property type="entry name" value="AA/rel_permease1"/>
</dbReference>
<evidence type="ECO:0000256" key="6">
    <source>
        <dbReference type="SAM" id="MobiDB-lite"/>
    </source>
</evidence>
<feature type="transmembrane region" description="Helical" evidence="7">
    <location>
        <begin position="86"/>
        <end position="109"/>
    </location>
</feature>
<feature type="region of interest" description="Disordered" evidence="6">
    <location>
        <begin position="1"/>
        <end position="30"/>
    </location>
</feature>
<dbReference type="InterPro" id="IPR004840">
    <property type="entry name" value="Amino_acid_permease_CS"/>
</dbReference>
<evidence type="ECO:0000256" key="4">
    <source>
        <dbReference type="ARBA" id="ARBA00022989"/>
    </source>
</evidence>
<feature type="transmembrane region" description="Helical" evidence="7">
    <location>
        <begin position="346"/>
        <end position="364"/>
    </location>
</feature>
<feature type="compositionally biased region" description="Low complexity" evidence="6">
    <location>
        <begin position="862"/>
        <end position="887"/>
    </location>
</feature>
<comment type="subcellular location">
    <subcellularLocation>
        <location evidence="1">Membrane</location>
        <topology evidence="1">Multi-pass membrane protein</topology>
    </subcellularLocation>
</comment>
<evidence type="ECO:0000256" key="1">
    <source>
        <dbReference type="ARBA" id="ARBA00004141"/>
    </source>
</evidence>
<reference evidence="8 9" key="1">
    <citation type="journal article" date="2021" name="Sci. Rep.">
        <title>Genome sequencing of the multicellular alga Astrephomene provides insights into convergent evolution of germ-soma differentiation.</title>
        <authorList>
            <person name="Yamashita S."/>
            <person name="Yamamoto K."/>
            <person name="Matsuzaki R."/>
            <person name="Suzuki S."/>
            <person name="Yamaguchi H."/>
            <person name="Hirooka S."/>
            <person name="Minakuchi Y."/>
            <person name="Miyagishima S."/>
            <person name="Kawachi M."/>
            <person name="Toyoda A."/>
            <person name="Nozaki H."/>
        </authorList>
    </citation>
    <scope>NUCLEOTIDE SEQUENCE [LARGE SCALE GENOMIC DNA]</scope>
    <source>
        <strain evidence="8 9">NIES-4017</strain>
    </source>
</reference>
<keyword evidence="9" id="KW-1185">Reference proteome</keyword>
<comment type="caution">
    <text evidence="8">The sequence shown here is derived from an EMBL/GenBank/DDBJ whole genome shotgun (WGS) entry which is preliminary data.</text>
</comment>
<gene>
    <name evidence="8" type="ORF">Agub_g13583</name>
</gene>
<dbReference type="AlphaFoldDB" id="A0AAD3HSS7"/>
<keyword evidence="5 7" id="KW-0472">Membrane</keyword>
<accession>A0AAD3HSS7</accession>
<feature type="transmembrane region" description="Helical" evidence="7">
    <location>
        <begin position="493"/>
        <end position="514"/>
    </location>
</feature>
<evidence type="ECO:0000256" key="7">
    <source>
        <dbReference type="SAM" id="Phobius"/>
    </source>
</evidence>
<dbReference type="Proteomes" id="UP001054857">
    <property type="component" value="Unassembled WGS sequence"/>
</dbReference>
<feature type="transmembrane region" description="Helical" evidence="7">
    <location>
        <begin position="286"/>
        <end position="308"/>
    </location>
</feature>
<proteinExistence type="predicted"/>